<dbReference type="AlphaFoldDB" id="A0A815WBT0"/>
<dbReference type="OrthoDB" id="10008133at2759"/>
<protein>
    <submittedName>
        <fullName evidence="1">Uncharacterized protein</fullName>
    </submittedName>
</protein>
<keyword evidence="3" id="KW-1185">Reference proteome</keyword>
<reference evidence="1" key="1">
    <citation type="submission" date="2021-02" db="EMBL/GenBank/DDBJ databases">
        <authorList>
            <person name="Nowell W R."/>
        </authorList>
    </citation>
    <scope>NUCLEOTIDE SEQUENCE</scope>
</reference>
<gene>
    <name evidence="1" type="ORF">EDS130_LOCUS45331</name>
    <name evidence="2" type="ORF">XAT740_LOCUS54856</name>
</gene>
<name>A0A815WBT0_ADIRI</name>
<organism evidence="1 4">
    <name type="scientific">Adineta ricciae</name>
    <name type="common">Rotifer</name>
    <dbReference type="NCBI Taxonomy" id="249248"/>
    <lineage>
        <taxon>Eukaryota</taxon>
        <taxon>Metazoa</taxon>
        <taxon>Spiralia</taxon>
        <taxon>Gnathifera</taxon>
        <taxon>Rotifera</taxon>
        <taxon>Eurotatoria</taxon>
        <taxon>Bdelloidea</taxon>
        <taxon>Adinetida</taxon>
        <taxon>Adinetidae</taxon>
        <taxon>Adineta</taxon>
    </lineage>
</organism>
<dbReference type="EMBL" id="CAJNOJ010001072">
    <property type="protein sequence ID" value="CAF1541211.1"/>
    <property type="molecule type" value="Genomic_DNA"/>
</dbReference>
<dbReference type="Proteomes" id="UP000663828">
    <property type="component" value="Unassembled WGS sequence"/>
</dbReference>
<evidence type="ECO:0000313" key="2">
    <source>
        <dbReference type="EMBL" id="CAF1650380.1"/>
    </source>
</evidence>
<comment type="caution">
    <text evidence="1">The sequence shown here is derived from an EMBL/GenBank/DDBJ whole genome shotgun (WGS) entry which is preliminary data.</text>
</comment>
<dbReference type="EMBL" id="CAJNOR010010016">
    <property type="protein sequence ID" value="CAF1650380.1"/>
    <property type="molecule type" value="Genomic_DNA"/>
</dbReference>
<accession>A0A815WBT0</accession>
<evidence type="ECO:0000313" key="3">
    <source>
        <dbReference type="Proteomes" id="UP000663828"/>
    </source>
</evidence>
<evidence type="ECO:0000313" key="1">
    <source>
        <dbReference type="EMBL" id="CAF1541211.1"/>
    </source>
</evidence>
<sequence>MEPDEIRTNFNSNFTYDNYQDLLDSLNNDLPSPIRFRIAESPVFLTNDFRDRIIAAGNNIIDFILRPDFKRITEDSIPDRWRCANENDHPHFILIDFGTHKDTNGNIVPRLIELQGFPSIYALQADLGMSYHTIFRIADNWNIYFNELDRTRYFDLFKETIVGPHHPDEVVLLDVNPHEQHTAADFYFTQKYFGISIVSLTDLRQEGKQLLYERQGERKLIRRIYNRLVFDEIADKPNIFNENIDLRQDLDVEWITHPHWFYRISKYLLPHLEGECIPKTYYLNQIINNLPDDLENYVLKPLFLFGGRGVIIDITKDDIDKIQDPYNWILQKKVHYQPIFHFDGHDIRGEIRLMYLWPDGHKRPLLTTNIIRLSSNNMINVQCNTNCQWTGVSIAFIQNPK</sequence>
<dbReference type="Proteomes" id="UP000663852">
    <property type="component" value="Unassembled WGS sequence"/>
</dbReference>
<evidence type="ECO:0000313" key="4">
    <source>
        <dbReference type="Proteomes" id="UP000663852"/>
    </source>
</evidence>
<proteinExistence type="predicted"/>